<dbReference type="Gene3D" id="1.10.10.10">
    <property type="entry name" value="Winged helix-like DNA-binding domain superfamily/Winged helix DNA-binding domain"/>
    <property type="match status" value="1"/>
</dbReference>
<organism evidence="2">
    <name type="scientific">Uncultured Desulfatiglans sp</name>
    <dbReference type="NCBI Taxonomy" id="1748965"/>
    <lineage>
        <taxon>Bacteria</taxon>
        <taxon>Pseudomonadati</taxon>
        <taxon>Thermodesulfobacteriota</taxon>
        <taxon>Desulfobacteria</taxon>
        <taxon>Desulfatiglandales</taxon>
        <taxon>Desulfatiglandaceae</taxon>
        <taxon>Desulfatiglans</taxon>
        <taxon>environmental samples</taxon>
    </lineage>
</organism>
<gene>
    <name evidence="2" type="ORF">TRIP_B20010</name>
</gene>
<evidence type="ECO:0000256" key="1">
    <source>
        <dbReference type="SAM" id="Coils"/>
    </source>
</evidence>
<accession>A0A653A1N2</accession>
<keyword evidence="1" id="KW-0175">Coiled coil</keyword>
<dbReference type="Pfam" id="PF13412">
    <property type="entry name" value="HTH_24"/>
    <property type="match status" value="1"/>
</dbReference>
<name>A0A653A1N2_UNCDX</name>
<dbReference type="NCBIfam" id="TIGR04176">
    <property type="entry name" value="MarR_EPS"/>
    <property type="match status" value="1"/>
</dbReference>
<dbReference type="EMBL" id="UPXX01000012">
    <property type="protein sequence ID" value="VBB41858.1"/>
    <property type="molecule type" value="Genomic_DNA"/>
</dbReference>
<dbReference type="SUPFAM" id="SSF46785">
    <property type="entry name" value="Winged helix' DNA-binding domain"/>
    <property type="match status" value="1"/>
</dbReference>
<dbReference type="InterPro" id="IPR036390">
    <property type="entry name" value="WH_DNA-bd_sf"/>
</dbReference>
<protein>
    <submittedName>
        <fullName evidence="2">MarR family, EPS-associated transcriptional regulator</fullName>
    </submittedName>
</protein>
<evidence type="ECO:0000313" key="2">
    <source>
        <dbReference type="EMBL" id="VBB41858.1"/>
    </source>
</evidence>
<sequence length="121" mass="14033">MNRYLPGAYEQEIHLRLLRIIAEADRSLTQREMSRLAGISIGKTNYCIRALIQKGMVKAQRFKNAKAKAAYIYKLTPAGLEEKLRLAAAFLKRKLREYEALRREIESLQEEVHPSKEQQDS</sequence>
<feature type="coiled-coil region" evidence="1">
    <location>
        <begin position="81"/>
        <end position="118"/>
    </location>
</feature>
<dbReference type="AlphaFoldDB" id="A0A653A1N2"/>
<reference evidence="2" key="1">
    <citation type="submission" date="2018-07" db="EMBL/GenBank/DDBJ databases">
        <authorList>
            <consortium name="Genoscope - CEA"/>
            <person name="William W."/>
        </authorList>
    </citation>
    <scope>NUCLEOTIDE SEQUENCE</scope>
    <source>
        <strain evidence="2">IK1</strain>
    </source>
</reference>
<proteinExistence type="predicted"/>
<dbReference type="InterPro" id="IPR026433">
    <property type="entry name" value="MarR_EPS"/>
</dbReference>
<dbReference type="InterPro" id="IPR036388">
    <property type="entry name" value="WH-like_DNA-bd_sf"/>
</dbReference>